<evidence type="ECO:0000256" key="2">
    <source>
        <dbReference type="SAM" id="SignalP"/>
    </source>
</evidence>
<comment type="caution">
    <text evidence="3">The sequence shown here is derived from an EMBL/GenBank/DDBJ whole genome shotgun (WGS) entry which is preliminary data.</text>
</comment>
<evidence type="ECO:0000313" key="3">
    <source>
        <dbReference type="EMBL" id="KAK1924869.1"/>
    </source>
</evidence>
<keyword evidence="2" id="KW-0732">Signal</keyword>
<reference evidence="3" key="1">
    <citation type="submission" date="2023-02" db="EMBL/GenBank/DDBJ databases">
        <title>Identification and recombinant expression of a fungal hydrolase from Papiliotrema laurentii that hydrolyzes apple cutin and clears colloidal polyester polyurethane.</title>
        <authorList>
            <consortium name="DOE Joint Genome Institute"/>
            <person name="Roman V.A."/>
            <person name="Bojanowski C."/>
            <person name="Crable B.R."/>
            <person name="Wagner D.N."/>
            <person name="Hung C.S."/>
            <person name="Nadeau L.J."/>
            <person name="Schratz L."/>
            <person name="Haridas S."/>
            <person name="Pangilinan J."/>
            <person name="Lipzen A."/>
            <person name="Na H."/>
            <person name="Yan M."/>
            <person name="Ng V."/>
            <person name="Grigoriev I.V."/>
            <person name="Spatafora J.W."/>
            <person name="Barlow D."/>
            <person name="Biffinger J."/>
            <person name="Kelley-Loughnane N."/>
            <person name="Varaljay V.A."/>
            <person name="Crookes-Goodson W.J."/>
        </authorList>
    </citation>
    <scope>NUCLEOTIDE SEQUENCE</scope>
    <source>
        <strain evidence="3">5307AH</strain>
    </source>
</reference>
<organism evidence="3 4">
    <name type="scientific">Papiliotrema laurentii</name>
    <name type="common">Cryptococcus laurentii</name>
    <dbReference type="NCBI Taxonomy" id="5418"/>
    <lineage>
        <taxon>Eukaryota</taxon>
        <taxon>Fungi</taxon>
        <taxon>Dikarya</taxon>
        <taxon>Basidiomycota</taxon>
        <taxon>Agaricomycotina</taxon>
        <taxon>Tremellomycetes</taxon>
        <taxon>Tremellales</taxon>
        <taxon>Rhynchogastremaceae</taxon>
        <taxon>Papiliotrema</taxon>
    </lineage>
</organism>
<sequence>MRVRVLFILAIIRRAAWAALIPRDAAATTTSLVERTSHRGRVLPRVPEDNLRLSRRQDPSTGGELAPVQTSLGDDQLSKASSGSTVQSILPTTDTNDLGKSEQGASSLTPSSPQILSTSASTSRTTSPTSKPTNVYLVGAPQQGDQIPTACAQDCADSIAHMIGCNHDPKSCVNLCDYIVYTQIVKCFNCLVSNDAPGIRASSLKSVLKNVNGVCEANEKAVLSTGMVSASPTVGGAQTLTSFNLAIASTAMPWTMPRVQLTTAQGMNGLAAPKTGSAVRQSASIGGMTMVMLSAAWFCLCS</sequence>
<feature type="signal peptide" evidence="2">
    <location>
        <begin position="1"/>
        <end position="18"/>
    </location>
</feature>
<name>A0AAD9FRE7_PAPLA</name>
<proteinExistence type="predicted"/>
<feature type="compositionally biased region" description="Basic and acidic residues" evidence="1">
    <location>
        <begin position="46"/>
        <end position="58"/>
    </location>
</feature>
<dbReference type="EMBL" id="JAODAN010000004">
    <property type="protein sequence ID" value="KAK1924869.1"/>
    <property type="molecule type" value="Genomic_DNA"/>
</dbReference>
<feature type="compositionally biased region" description="Polar residues" evidence="1">
    <location>
        <begin position="68"/>
        <end position="116"/>
    </location>
</feature>
<feature type="region of interest" description="Disordered" evidence="1">
    <location>
        <begin position="35"/>
        <end position="134"/>
    </location>
</feature>
<protein>
    <recommendedName>
        <fullName evidence="5">Extracellular membrane protein CFEM domain-containing protein</fullName>
    </recommendedName>
</protein>
<feature type="chain" id="PRO_5042242604" description="Extracellular membrane protein CFEM domain-containing protein" evidence="2">
    <location>
        <begin position="19"/>
        <end position="302"/>
    </location>
</feature>
<dbReference type="AlphaFoldDB" id="A0AAD9FRE7"/>
<accession>A0AAD9FRE7</accession>
<evidence type="ECO:0008006" key="5">
    <source>
        <dbReference type="Google" id="ProtNLM"/>
    </source>
</evidence>
<gene>
    <name evidence="3" type="ORF">DB88DRAFT_539667</name>
</gene>
<feature type="compositionally biased region" description="Low complexity" evidence="1">
    <location>
        <begin position="117"/>
        <end position="133"/>
    </location>
</feature>
<keyword evidence="4" id="KW-1185">Reference proteome</keyword>
<evidence type="ECO:0000313" key="4">
    <source>
        <dbReference type="Proteomes" id="UP001182556"/>
    </source>
</evidence>
<evidence type="ECO:0000256" key="1">
    <source>
        <dbReference type="SAM" id="MobiDB-lite"/>
    </source>
</evidence>
<dbReference type="Proteomes" id="UP001182556">
    <property type="component" value="Unassembled WGS sequence"/>
</dbReference>